<dbReference type="SUPFAM" id="SSF52172">
    <property type="entry name" value="CheY-like"/>
    <property type="match status" value="1"/>
</dbReference>
<feature type="region of interest" description="Disordered" evidence="1">
    <location>
        <begin position="99"/>
        <end position="153"/>
    </location>
</feature>
<dbReference type="InterPro" id="IPR011006">
    <property type="entry name" value="CheY-like_superfamily"/>
</dbReference>
<sequence length="153" mass="16515">MSTVQHRDRTEGIKADRLAEEAAQLRQAMETRPVIDQARGMVMALCPCPADAAWEILVEVSQNTNIKLRDIAAHLVATTEHQPLPKGLERALAVAFRHHRPSPGGWSPGLVDGRTAGRGRGRPARRGPQPHCPAHDGSTHAKGAEKQAGVHGE</sequence>
<dbReference type="Proteomes" id="UP000281594">
    <property type="component" value="Unassembled WGS sequence"/>
</dbReference>
<feature type="compositionally biased region" description="Basic and acidic residues" evidence="1">
    <location>
        <begin position="133"/>
        <end position="145"/>
    </location>
</feature>
<evidence type="ECO:0000256" key="1">
    <source>
        <dbReference type="SAM" id="MobiDB-lite"/>
    </source>
</evidence>
<dbReference type="Pfam" id="PF03861">
    <property type="entry name" value="ANTAR"/>
    <property type="match status" value="1"/>
</dbReference>
<dbReference type="EMBL" id="QYCY01000001">
    <property type="protein sequence ID" value="RLV80600.1"/>
    <property type="molecule type" value="Genomic_DNA"/>
</dbReference>
<dbReference type="SMART" id="SM01012">
    <property type="entry name" value="ANTAR"/>
    <property type="match status" value="1"/>
</dbReference>
<dbReference type="InterPro" id="IPR036388">
    <property type="entry name" value="WH-like_DNA-bd_sf"/>
</dbReference>
<dbReference type="eggNOG" id="COG3707">
    <property type="taxonomic scope" value="Bacteria"/>
</dbReference>
<gene>
    <name evidence="3" type="ORF">D3C57_119485</name>
</gene>
<reference evidence="3 4" key="1">
    <citation type="journal article" date="2018" name="J. Biol. Chem.">
        <title>Discovery of the actinoplanic acid pathway in Streptomyces rapamycinicus reveals a genetically conserved synergism with rapamycin.</title>
        <authorList>
            <person name="Mrak P."/>
            <person name="Krastel P."/>
            <person name="Pivk Lukancic P."/>
            <person name="Tao J."/>
            <person name="Pistorius D."/>
            <person name="Moore C.M."/>
        </authorList>
    </citation>
    <scope>NUCLEOTIDE SEQUENCE [LARGE SCALE GENOMIC DNA]</scope>
    <source>
        <strain evidence="3 4">NRRL 5491</strain>
    </source>
</reference>
<dbReference type="RefSeq" id="WP_020869760.1">
    <property type="nucleotide sequence ID" value="NC_022785.1"/>
</dbReference>
<name>A0A0A0NGG6_STRRN</name>
<dbReference type="AlphaFoldDB" id="A0A0A0NGG6"/>
<organism evidence="3 4">
    <name type="scientific">Streptomyces rapamycinicus (strain ATCC 29253 / DSM 41530 / NRRL 5491 / AYB-994)</name>
    <name type="common">Streptomyces hygroscopicus (strain ATCC 29253)</name>
    <dbReference type="NCBI Taxonomy" id="1343740"/>
    <lineage>
        <taxon>Bacteria</taxon>
        <taxon>Bacillati</taxon>
        <taxon>Actinomycetota</taxon>
        <taxon>Actinomycetes</taxon>
        <taxon>Kitasatosporales</taxon>
        <taxon>Streptomycetaceae</taxon>
        <taxon>Streptomyces</taxon>
        <taxon>Streptomyces violaceusniger group</taxon>
    </lineage>
</organism>
<evidence type="ECO:0000313" key="3">
    <source>
        <dbReference type="EMBL" id="RLV80600.1"/>
    </source>
</evidence>
<dbReference type="KEGG" id="src:M271_24105"/>
<dbReference type="PROSITE" id="PS50921">
    <property type="entry name" value="ANTAR"/>
    <property type="match status" value="1"/>
</dbReference>
<feature type="domain" description="ANTAR" evidence="2">
    <location>
        <begin position="15"/>
        <end position="76"/>
    </location>
</feature>
<proteinExistence type="predicted"/>
<comment type="caution">
    <text evidence="3">The sequence shown here is derived from an EMBL/GenBank/DDBJ whole genome shotgun (WGS) entry which is preliminary data.</text>
</comment>
<accession>A0A0A0NGG6</accession>
<evidence type="ECO:0000259" key="2">
    <source>
        <dbReference type="PROSITE" id="PS50921"/>
    </source>
</evidence>
<dbReference type="InterPro" id="IPR005561">
    <property type="entry name" value="ANTAR"/>
</dbReference>
<protein>
    <recommendedName>
        <fullName evidence="2">ANTAR domain-containing protein</fullName>
    </recommendedName>
</protein>
<dbReference type="HOGENOM" id="CLU_1712292_0_0_11"/>
<dbReference type="Gene3D" id="1.10.10.10">
    <property type="entry name" value="Winged helix-like DNA-binding domain superfamily/Winged helix DNA-binding domain"/>
    <property type="match status" value="1"/>
</dbReference>
<dbReference type="GO" id="GO:0003723">
    <property type="term" value="F:RNA binding"/>
    <property type="evidence" value="ECO:0007669"/>
    <property type="project" value="InterPro"/>
</dbReference>
<dbReference type="STRING" id="1343740.M271_24105"/>
<evidence type="ECO:0000313" key="4">
    <source>
        <dbReference type="Proteomes" id="UP000281594"/>
    </source>
</evidence>